<dbReference type="PROSITE" id="PS50893">
    <property type="entry name" value="ABC_TRANSPORTER_2"/>
    <property type="match status" value="2"/>
</dbReference>
<dbReference type="PANTHER" id="PTHR19229:SF36">
    <property type="entry name" value="ATP-BINDING CASSETTE SUB-FAMILY A MEMBER 2"/>
    <property type="match status" value="1"/>
</dbReference>
<keyword evidence="13" id="KW-1185">Reference proteome</keyword>
<name>A0A1S8X4C8_OPIVI</name>
<feature type="transmembrane region" description="Helical" evidence="10">
    <location>
        <begin position="20"/>
        <end position="39"/>
    </location>
</feature>
<protein>
    <submittedName>
        <fullName evidence="12">ABC transporter, ATP-binding protein</fullName>
    </submittedName>
</protein>
<dbReference type="Pfam" id="PF00005">
    <property type="entry name" value="ABC_tran"/>
    <property type="match status" value="2"/>
</dbReference>
<keyword evidence="8 10" id="KW-1133">Transmembrane helix</keyword>
<evidence type="ECO:0000256" key="3">
    <source>
        <dbReference type="ARBA" id="ARBA00022448"/>
    </source>
</evidence>
<keyword evidence="3" id="KW-0813">Transport</keyword>
<feature type="transmembrane region" description="Helical" evidence="10">
    <location>
        <begin position="379"/>
        <end position="406"/>
    </location>
</feature>
<dbReference type="Pfam" id="PF12698">
    <property type="entry name" value="ABC2_membrane_3"/>
    <property type="match status" value="2"/>
</dbReference>
<evidence type="ECO:0000256" key="8">
    <source>
        <dbReference type="ARBA" id="ARBA00022989"/>
    </source>
</evidence>
<dbReference type="PROSITE" id="PS00211">
    <property type="entry name" value="ABC_TRANSPORTER_1"/>
    <property type="match status" value="1"/>
</dbReference>
<dbReference type="GO" id="GO:0016887">
    <property type="term" value="F:ATP hydrolysis activity"/>
    <property type="evidence" value="ECO:0007669"/>
    <property type="project" value="InterPro"/>
</dbReference>
<evidence type="ECO:0000256" key="2">
    <source>
        <dbReference type="ARBA" id="ARBA00008869"/>
    </source>
</evidence>
<dbReference type="FunFam" id="3.40.50.300:FF:000298">
    <property type="entry name" value="ATP-binding cassette sub-family A member 12"/>
    <property type="match status" value="1"/>
</dbReference>
<dbReference type="GO" id="GO:0140359">
    <property type="term" value="F:ABC-type transporter activity"/>
    <property type="evidence" value="ECO:0007669"/>
    <property type="project" value="InterPro"/>
</dbReference>
<evidence type="ECO:0000313" key="12">
    <source>
        <dbReference type="EMBL" id="OON21313.1"/>
    </source>
</evidence>
<feature type="domain" description="ABC transporter" evidence="11">
    <location>
        <begin position="1480"/>
        <end position="1719"/>
    </location>
</feature>
<sequence length="1892" mass="210778">TPRFFVVLGKNYRLFWRGWIQTLFVCILPILLSCTLIFLRNQSTRKIVPSAIHWRDFHLDDLPLPPPKSADLWTLAYAPNTSLCNEIIATFAPGLSLVPLGFPSEDLLLDFIRTADPRVESTLGAVLFDESSHLLNMSYTIRLRNGVEWSTSSLYPKFAEGKPRTFERYGSPPDYYPSGFLSLQLAIDRSITRLLCGNDEPGAFVDVNLKRMPYPPYLDDGFIPVIQRQLAFVIVLGFMFPVLHAVRSVLTEKQRRIKETLKMLGVSNGTYWCSWFLAYLSLFMVVCVALTAVLCVNFSSNGPLLTSSNPFLIFMLLFIYAYSLLTFGFAVCSLFNSPHTGTAICCAVLIAICLPSAVLDEHYEELNLATKVICSFLPSVGMGFVCLLIGQFEGIGVGVQFSNLFTPANPGDNLSLHILWMVLLVQGKLFMLIALYVDAVWPGTYGVPKPWHFPFTCLCRRKPTVSITLDPDADNEPDLADITLGRHPLSGHSVVEQGDAVGKTEAENTLPSETHISPDSCGPTPSTSACPRPCYDEDYIEAEPVGLPIGIALKRIRKVYRSKNTTTVAVSGLTMNVFQGQITVLLGHNGAGKTTTLSILTGLYPPTSGTAFVSGHDIRTDIEGVRQHLGFCPQHDVYFKTLTVEEHLKLVARLKGFHGRALDEQVTNILHQTHLTHKRHAYTVALSGGMRRRLSIGMALIGDSKVVILDEPTSGLDPEARRQVWAILQAQRAARTLLVTTHYMDEADHLGDRIAIMSAGKLRCFGSPLFLKAKYGAGYLLTIMKSTDTESSYLLSQVQQHVKGAQIRSDQGDELKFLLPLEAVDTFSPLFSNLETNKAQLGIQSFGVSVTTMEEVFLRVSERDFQDKESAHPFSSCQSETGSTLTDFPTVSVHQAYGAFSELDESMAAQSSCTYTDVQEFRHFGAALFWQQLSALLTKRCIYMIRHPVVILSQFCIPFTLCLIALFIFRHLTTMTHSDDPCLALSLAPYGSGLVVTFANEANDTSSDASASISEQMLWAYNSQFDTSQVRTRRMVPAQTYEEDLLAETGEAKVFEYRAKYIIGLVVQSSQHENNDTSSIALRGYFQGESFHSAPVALNALSNAVLRLLSNRSSEHPFECPNMPVITKTPPRISTFNQPLPRTVSEQAKRLNTTDGLLMTLIAGFPFVSNVLLALSYLAATFALPLIYEYTTNAKHLQFVSGVKLLPYWLSNYLLDMLTFLAVCASIVATFAIFNLEEFDTHSRLYLVALLLLAFAWAILPQMYLLSRFFKSPTSGLVWITVYNEFSAAIGLLTVAILCHPAVHQQSLSYSLERVWIILSPTFSVSDGLFIVFDNYVFRRLCDSPEMEFFCHLTKSTMPCCLKTCKPFCAYWTVRELSFDRGAIGLNLYALIFQGLFFNILVLFLDSMAAQRLQLWVRSICARMLSILLGCGKCAGTKRCSLASSNSELTTLALEDEDVRQHRHLIESMPLGRLTDQTSLVLRHVTKTYGPVIPGRQSHRKPAVDCLTLAVLPAECFGLLGVNGAGKTTAFRMLTGDLDPTEGDIFVNGFELKKDLRKAQQCMGYCPQFDALLPYLTGRETLQLYARLRGIPEGYVNVEVNQLLHDMRLSHHANVLVAHYSGGKRRKVSVAVALVGGTPIVCLDEPTTGVDPVSRRCVWNLLLRCRRQGRTLVLSSHSMEECEALCSRVSIVVNGRLKCLGTCQHLKSRFGRGYSLTMQVAPSFEHPTDSSNLSLVGGCMTDSTTTSLTEELNLIRQNAMDEAVLSVTRFVDEHFPNARLVARHQGVLQYHLPMSLLEDLNLSGIFHLMESNKIRLGLINYSVSQTTLEQVFIDLAKLQEEHNENASSSDERYCTCFGYNLWRHPQRFLPSRCCHTLRIRTVEVPETESLFT</sequence>
<comment type="similarity">
    <text evidence="2">Belongs to the ABC transporter superfamily. ABCA family.</text>
</comment>
<feature type="transmembrane region" description="Helical" evidence="10">
    <location>
        <begin position="418"/>
        <end position="437"/>
    </location>
</feature>
<feature type="transmembrane region" description="Helical" evidence="10">
    <location>
        <begin position="271"/>
        <end position="299"/>
    </location>
</feature>
<evidence type="ECO:0000256" key="9">
    <source>
        <dbReference type="ARBA" id="ARBA00023136"/>
    </source>
</evidence>
<evidence type="ECO:0000259" key="11">
    <source>
        <dbReference type="PROSITE" id="PS50893"/>
    </source>
</evidence>
<dbReference type="InterPro" id="IPR056264">
    <property type="entry name" value="R2_ABCA1-4-like"/>
</dbReference>
<evidence type="ECO:0000256" key="10">
    <source>
        <dbReference type="SAM" id="Phobius"/>
    </source>
</evidence>
<dbReference type="Pfam" id="PF23321">
    <property type="entry name" value="R1_ABCA1"/>
    <property type="match status" value="1"/>
</dbReference>
<evidence type="ECO:0000256" key="1">
    <source>
        <dbReference type="ARBA" id="ARBA00004141"/>
    </source>
</evidence>
<feature type="transmembrane region" description="Helical" evidence="10">
    <location>
        <begin position="949"/>
        <end position="969"/>
    </location>
</feature>
<feature type="domain" description="ABC transporter" evidence="11">
    <location>
        <begin position="554"/>
        <end position="784"/>
    </location>
</feature>
<dbReference type="SUPFAM" id="SSF52540">
    <property type="entry name" value="P-loop containing nucleoside triphosphate hydrolases"/>
    <property type="match status" value="2"/>
</dbReference>
<evidence type="ECO:0000313" key="13">
    <source>
        <dbReference type="Proteomes" id="UP000243686"/>
    </source>
</evidence>
<feature type="non-terminal residue" evidence="12">
    <location>
        <position position="1"/>
    </location>
</feature>
<keyword evidence="9 10" id="KW-0472">Membrane</keyword>
<feature type="transmembrane region" description="Helical" evidence="10">
    <location>
        <begin position="1245"/>
        <end position="1266"/>
    </location>
</feature>
<feature type="transmembrane region" description="Helical" evidence="10">
    <location>
        <begin position="230"/>
        <end position="250"/>
    </location>
</feature>
<dbReference type="InterPro" id="IPR017871">
    <property type="entry name" value="ABC_transporter-like_CS"/>
</dbReference>
<reference evidence="12 13" key="1">
    <citation type="submission" date="2015-03" db="EMBL/GenBank/DDBJ databases">
        <title>Draft genome of the nematode, Opisthorchis viverrini.</title>
        <authorList>
            <person name="Mitreva M."/>
        </authorList>
    </citation>
    <scope>NUCLEOTIDE SEQUENCE [LARGE SCALE GENOMIC DNA]</scope>
    <source>
        <strain evidence="12">Khon Kaen</strain>
    </source>
</reference>
<keyword evidence="4 10" id="KW-0812">Transmembrane</keyword>
<evidence type="ECO:0000256" key="7">
    <source>
        <dbReference type="ARBA" id="ARBA00022840"/>
    </source>
</evidence>
<feature type="transmembrane region" description="Helical" evidence="10">
    <location>
        <begin position="311"/>
        <end position="335"/>
    </location>
</feature>
<dbReference type="InterPro" id="IPR003439">
    <property type="entry name" value="ABC_transporter-like_ATP-bd"/>
</dbReference>
<dbReference type="PANTHER" id="PTHR19229">
    <property type="entry name" value="ATP-BINDING CASSETTE TRANSPORTER SUBFAMILY A ABCA"/>
    <property type="match status" value="1"/>
</dbReference>
<dbReference type="InterPro" id="IPR013525">
    <property type="entry name" value="ABC2_TM"/>
</dbReference>
<feature type="transmembrane region" description="Helical" evidence="10">
    <location>
        <begin position="342"/>
        <end position="359"/>
    </location>
</feature>
<dbReference type="InterPro" id="IPR026082">
    <property type="entry name" value="ABCA"/>
</dbReference>
<dbReference type="Proteomes" id="UP000243686">
    <property type="component" value="Unassembled WGS sequence"/>
</dbReference>
<dbReference type="CDD" id="cd03263">
    <property type="entry name" value="ABC_subfamily_A"/>
    <property type="match status" value="2"/>
</dbReference>
<feature type="non-terminal residue" evidence="12">
    <location>
        <position position="1892"/>
    </location>
</feature>
<evidence type="ECO:0000256" key="6">
    <source>
        <dbReference type="ARBA" id="ARBA00022741"/>
    </source>
</evidence>
<feature type="transmembrane region" description="Helical" evidence="10">
    <location>
        <begin position="1157"/>
        <end position="1188"/>
    </location>
</feature>
<dbReference type="GO" id="GO:0005319">
    <property type="term" value="F:lipid transporter activity"/>
    <property type="evidence" value="ECO:0007669"/>
    <property type="project" value="TreeGrafter"/>
</dbReference>
<dbReference type="SMART" id="SM00382">
    <property type="entry name" value="AAA"/>
    <property type="match status" value="2"/>
</dbReference>
<dbReference type="GO" id="GO:0016020">
    <property type="term" value="C:membrane"/>
    <property type="evidence" value="ECO:0007669"/>
    <property type="project" value="UniProtKB-SubCell"/>
</dbReference>
<evidence type="ECO:0000256" key="4">
    <source>
        <dbReference type="ARBA" id="ARBA00022692"/>
    </source>
</evidence>
<dbReference type="InterPro" id="IPR027417">
    <property type="entry name" value="P-loop_NTPase"/>
</dbReference>
<keyword evidence="6" id="KW-0547">Nucleotide-binding</keyword>
<dbReference type="GO" id="GO:0005524">
    <property type="term" value="F:ATP binding"/>
    <property type="evidence" value="ECO:0007669"/>
    <property type="project" value="UniProtKB-KW"/>
</dbReference>
<feature type="transmembrane region" description="Helical" evidence="10">
    <location>
        <begin position="1286"/>
        <end position="1303"/>
    </location>
</feature>
<dbReference type="FunFam" id="3.40.50.300:FF:002470">
    <property type="entry name" value="ABC transporter, putative"/>
    <property type="match status" value="1"/>
</dbReference>
<dbReference type="Gene3D" id="3.40.50.300">
    <property type="entry name" value="P-loop containing nucleotide triphosphate hydrolases"/>
    <property type="match status" value="2"/>
</dbReference>
<keyword evidence="7 12" id="KW-0067">ATP-binding</keyword>
<feature type="transmembrane region" description="Helical" evidence="10">
    <location>
        <begin position="1208"/>
        <end position="1233"/>
    </location>
</feature>
<feature type="transmembrane region" description="Helical" evidence="10">
    <location>
        <begin position="1386"/>
        <end position="1405"/>
    </location>
</feature>
<keyword evidence="5" id="KW-0677">Repeat</keyword>
<evidence type="ECO:0000256" key="5">
    <source>
        <dbReference type="ARBA" id="ARBA00022737"/>
    </source>
</evidence>
<dbReference type="EMBL" id="KV892182">
    <property type="protein sequence ID" value="OON21313.1"/>
    <property type="molecule type" value="Genomic_DNA"/>
</dbReference>
<organism evidence="12 13">
    <name type="scientific">Opisthorchis viverrini</name>
    <name type="common">Southeast Asian liver fluke</name>
    <dbReference type="NCBI Taxonomy" id="6198"/>
    <lineage>
        <taxon>Eukaryota</taxon>
        <taxon>Metazoa</taxon>
        <taxon>Spiralia</taxon>
        <taxon>Lophotrochozoa</taxon>
        <taxon>Platyhelminthes</taxon>
        <taxon>Trematoda</taxon>
        <taxon>Digenea</taxon>
        <taxon>Opisthorchiida</taxon>
        <taxon>Opisthorchiata</taxon>
        <taxon>Opisthorchiidae</taxon>
        <taxon>Opisthorchis</taxon>
    </lineage>
</organism>
<comment type="subcellular location">
    <subcellularLocation>
        <location evidence="1">Membrane</location>
        <topology evidence="1">Multi-pass membrane protein</topology>
    </subcellularLocation>
</comment>
<accession>A0A1S8X4C8</accession>
<proteinExistence type="inferred from homology"/>
<dbReference type="InterPro" id="IPR003593">
    <property type="entry name" value="AAA+_ATPase"/>
</dbReference>
<gene>
    <name evidence="12" type="ORF">X801_02789</name>
</gene>